<name>A0ABS8G8U5_9ALTE</name>
<evidence type="ECO:0000313" key="3">
    <source>
        <dbReference type="Proteomes" id="UP001520878"/>
    </source>
</evidence>
<gene>
    <name evidence="2" type="ORF">LJ739_07700</name>
</gene>
<comment type="caution">
    <text evidence="2">The sequence shown here is derived from an EMBL/GenBank/DDBJ whole genome shotgun (WGS) entry which is preliminary data.</text>
</comment>
<protein>
    <submittedName>
        <fullName evidence="2">TerB family tellurite resistance protein</fullName>
    </submittedName>
</protein>
<dbReference type="CDD" id="cd07313">
    <property type="entry name" value="terB_like_2"/>
    <property type="match status" value="1"/>
</dbReference>
<reference evidence="2 3" key="1">
    <citation type="submission" date="2021-10" db="EMBL/GenBank/DDBJ databases">
        <title>Draft genome of Aestuariibacter halophilus JC2043.</title>
        <authorList>
            <person name="Emsley S.A."/>
            <person name="Pfannmuller K.M."/>
            <person name="Ushijima B."/>
            <person name="Saw J.H."/>
            <person name="Videau P."/>
        </authorList>
    </citation>
    <scope>NUCLEOTIDE SEQUENCE [LARGE SCALE GENOMIC DNA]</scope>
    <source>
        <strain evidence="2 3">JC2043</strain>
    </source>
</reference>
<dbReference type="InterPro" id="IPR007791">
    <property type="entry name" value="DjlA_N"/>
</dbReference>
<accession>A0ABS8G8U5</accession>
<dbReference type="Proteomes" id="UP001520878">
    <property type="component" value="Unassembled WGS sequence"/>
</dbReference>
<evidence type="ECO:0000259" key="1">
    <source>
        <dbReference type="Pfam" id="PF05099"/>
    </source>
</evidence>
<dbReference type="Gene3D" id="1.10.3680.10">
    <property type="entry name" value="TerB-like"/>
    <property type="match status" value="1"/>
</dbReference>
<dbReference type="InterPro" id="IPR029024">
    <property type="entry name" value="TerB-like"/>
</dbReference>
<dbReference type="SUPFAM" id="SSF158682">
    <property type="entry name" value="TerB-like"/>
    <property type="match status" value="1"/>
</dbReference>
<dbReference type="RefSeq" id="WP_229158802.1">
    <property type="nucleotide sequence ID" value="NZ_JAJEWP010000001.1"/>
</dbReference>
<proteinExistence type="predicted"/>
<dbReference type="EMBL" id="JAJEWP010000001">
    <property type="protein sequence ID" value="MCC2616119.1"/>
    <property type="molecule type" value="Genomic_DNA"/>
</dbReference>
<sequence length="147" mass="16812">MFKQLADWFQQQLSDTSEHNKGHSVDVATACLLFEILRADDEQHEQEWSVCRQRLQQHTALAADELETLISMAQKEAAHAADFVQFTRVINQHCDGDQKRAILESLWHIAYADAHLAPLEEHLIRKIADLLYVPHSAYIQSKLAAKP</sequence>
<feature type="domain" description="Co-chaperone DjlA N-terminal" evidence="1">
    <location>
        <begin position="27"/>
        <end position="142"/>
    </location>
</feature>
<evidence type="ECO:0000313" key="2">
    <source>
        <dbReference type="EMBL" id="MCC2616119.1"/>
    </source>
</evidence>
<keyword evidence="3" id="KW-1185">Reference proteome</keyword>
<organism evidence="2 3">
    <name type="scientific">Fluctibacter halophilus</name>
    <dbReference type="NCBI Taxonomy" id="226011"/>
    <lineage>
        <taxon>Bacteria</taxon>
        <taxon>Pseudomonadati</taxon>
        <taxon>Pseudomonadota</taxon>
        <taxon>Gammaproteobacteria</taxon>
        <taxon>Alteromonadales</taxon>
        <taxon>Alteromonadaceae</taxon>
        <taxon>Fluctibacter</taxon>
    </lineage>
</organism>
<dbReference type="Pfam" id="PF05099">
    <property type="entry name" value="TerB"/>
    <property type="match status" value="1"/>
</dbReference>